<dbReference type="EMBL" id="JBHTEK010000001">
    <property type="protein sequence ID" value="MFC7668827.1"/>
    <property type="molecule type" value="Genomic_DNA"/>
</dbReference>
<proteinExistence type="predicted"/>
<evidence type="ECO:0000256" key="5">
    <source>
        <dbReference type="SAM" id="MobiDB-lite"/>
    </source>
</evidence>
<evidence type="ECO:0000313" key="8">
    <source>
        <dbReference type="Proteomes" id="UP001596513"/>
    </source>
</evidence>
<dbReference type="InterPro" id="IPR039425">
    <property type="entry name" value="RNA_pol_sigma-70-like"/>
</dbReference>
<evidence type="ECO:0000256" key="1">
    <source>
        <dbReference type="ARBA" id="ARBA00023015"/>
    </source>
</evidence>
<feature type="region of interest" description="Disordered" evidence="5">
    <location>
        <begin position="98"/>
        <end position="118"/>
    </location>
</feature>
<dbReference type="RefSeq" id="WP_380204365.1">
    <property type="nucleotide sequence ID" value="NZ_JBHTEK010000001.1"/>
</dbReference>
<dbReference type="InterPro" id="IPR007627">
    <property type="entry name" value="RNA_pol_sigma70_r2"/>
</dbReference>
<accession>A0ABW2U8U1</accession>
<evidence type="ECO:0000259" key="6">
    <source>
        <dbReference type="Pfam" id="PF04542"/>
    </source>
</evidence>
<keyword evidence="2" id="KW-0731">Sigma factor</keyword>
<evidence type="ECO:0000256" key="3">
    <source>
        <dbReference type="ARBA" id="ARBA00023125"/>
    </source>
</evidence>
<dbReference type="SUPFAM" id="SSF88946">
    <property type="entry name" value="Sigma2 domain of RNA polymerase sigma factors"/>
    <property type="match status" value="1"/>
</dbReference>
<sequence length="118" mass="13702">MPFHPLPDSEVIRRVLAGEKPLFELLMRRYNQRLYRTGVAVLGQAAATQDAMQNAWVKAYEQLSRFEQRASFPTWLTRIMLNECLMDRRRQHRLVELDEADAQAPTAGPDVPTPCRNY</sequence>
<dbReference type="InterPro" id="IPR013325">
    <property type="entry name" value="RNA_pol_sigma_r2"/>
</dbReference>
<evidence type="ECO:0000256" key="4">
    <source>
        <dbReference type="ARBA" id="ARBA00023163"/>
    </source>
</evidence>
<evidence type="ECO:0000256" key="2">
    <source>
        <dbReference type="ARBA" id="ARBA00023082"/>
    </source>
</evidence>
<dbReference type="PANTHER" id="PTHR43133:SF8">
    <property type="entry name" value="RNA POLYMERASE SIGMA FACTOR HI_1459-RELATED"/>
    <property type="match status" value="1"/>
</dbReference>
<reference evidence="8" key="1">
    <citation type="journal article" date="2019" name="Int. J. Syst. Evol. Microbiol.">
        <title>The Global Catalogue of Microorganisms (GCM) 10K type strain sequencing project: providing services to taxonomists for standard genome sequencing and annotation.</title>
        <authorList>
            <consortium name="The Broad Institute Genomics Platform"/>
            <consortium name="The Broad Institute Genome Sequencing Center for Infectious Disease"/>
            <person name="Wu L."/>
            <person name="Ma J."/>
        </authorList>
    </citation>
    <scope>NUCLEOTIDE SEQUENCE [LARGE SCALE GENOMIC DNA]</scope>
    <source>
        <strain evidence="8">JCM 19635</strain>
    </source>
</reference>
<comment type="caution">
    <text evidence="7">The sequence shown here is derived from an EMBL/GenBank/DDBJ whole genome shotgun (WGS) entry which is preliminary data.</text>
</comment>
<name>A0ABW2U8U1_9BACT</name>
<keyword evidence="3" id="KW-0238">DNA-binding</keyword>
<dbReference type="PANTHER" id="PTHR43133">
    <property type="entry name" value="RNA POLYMERASE ECF-TYPE SIGMA FACTO"/>
    <property type="match status" value="1"/>
</dbReference>
<organism evidence="7 8">
    <name type="scientific">Hymenobacter humi</name>
    <dbReference type="NCBI Taxonomy" id="1411620"/>
    <lineage>
        <taxon>Bacteria</taxon>
        <taxon>Pseudomonadati</taxon>
        <taxon>Bacteroidota</taxon>
        <taxon>Cytophagia</taxon>
        <taxon>Cytophagales</taxon>
        <taxon>Hymenobacteraceae</taxon>
        <taxon>Hymenobacter</taxon>
    </lineage>
</organism>
<gene>
    <name evidence="7" type="ORF">ACFQT0_16720</name>
</gene>
<evidence type="ECO:0000313" key="7">
    <source>
        <dbReference type="EMBL" id="MFC7668827.1"/>
    </source>
</evidence>
<keyword evidence="4" id="KW-0804">Transcription</keyword>
<keyword evidence="1" id="KW-0805">Transcription regulation</keyword>
<protein>
    <submittedName>
        <fullName evidence="7">Sigma factor</fullName>
    </submittedName>
</protein>
<dbReference type="Gene3D" id="1.10.1740.10">
    <property type="match status" value="1"/>
</dbReference>
<feature type="domain" description="RNA polymerase sigma-70 region 2" evidence="6">
    <location>
        <begin position="26"/>
        <end position="93"/>
    </location>
</feature>
<keyword evidence="8" id="KW-1185">Reference proteome</keyword>
<dbReference type="Proteomes" id="UP001596513">
    <property type="component" value="Unassembled WGS sequence"/>
</dbReference>
<dbReference type="Pfam" id="PF04542">
    <property type="entry name" value="Sigma70_r2"/>
    <property type="match status" value="1"/>
</dbReference>